<evidence type="ECO:0000313" key="2">
    <source>
        <dbReference type="EMBL" id="KAH7123632.1"/>
    </source>
</evidence>
<dbReference type="Proteomes" id="UP000700596">
    <property type="component" value="Unassembled WGS sequence"/>
</dbReference>
<name>A0A9P9IKG8_9PLEO</name>
<sequence length="136" mass="14683">MKFATSLLVLLGATMTSAVALHEETVNDCSLSGGLFNVTSLPEGVTSHRKCAGHPLGQPESEFGVVKRDCARRSYGCEKKFCWKKCSTTDGPWCWQAWDRGFGGWVGCSKDSDCEPKKLARADCGICEKSSCGCSC</sequence>
<evidence type="ECO:0000313" key="3">
    <source>
        <dbReference type="Proteomes" id="UP000700596"/>
    </source>
</evidence>
<reference evidence="2" key="1">
    <citation type="journal article" date="2021" name="Nat. Commun.">
        <title>Genetic determinants of endophytism in the Arabidopsis root mycobiome.</title>
        <authorList>
            <person name="Mesny F."/>
            <person name="Miyauchi S."/>
            <person name="Thiergart T."/>
            <person name="Pickel B."/>
            <person name="Atanasova L."/>
            <person name="Karlsson M."/>
            <person name="Huettel B."/>
            <person name="Barry K.W."/>
            <person name="Haridas S."/>
            <person name="Chen C."/>
            <person name="Bauer D."/>
            <person name="Andreopoulos W."/>
            <person name="Pangilinan J."/>
            <person name="LaButti K."/>
            <person name="Riley R."/>
            <person name="Lipzen A."/>
            <person name="Clum A."/>
            <person name="Drula E."/>
            <person name="Henrissat B."/>
            <person name="Kohler A."/>
            <person name="Grigoriev I.V."/>
            <person name="Martin F.M."/>
            <person name="Hacquard S."/>
        </authorList>
    </citation>
    <scope>NUCLEOTIDE SEQUENCE</scope>
    <source>
        <strain evidence="2">MPI-CAGE-CH-0243</strain>
    </source>
</reference>
<keyword evidence="1" id="KW-0732">Signal</keyword>
<accession>A0A9P9IKG8</accession>
<protein>
    <submittedName>
        <fullName evidence="2">Uncharacterized protein</fullName>
    </submittedName>
</protein>
<feature type="signal peptide" evidence="1">
    <location>
        <begin position="1"/>
        <end position="20"/>
    </location>
</feature>
<organism evidence="2 3">
    <name type="scientific">Dendryphion nanum</name>
    <dbReference type="NCBI Taxonomy" id="256645"/>
    <lineage>
        <taxon>Eukaryota</taxon>
        <taxon>Fungi</taxon>
        <taxon>Dikarya</taxon>
        <taxon>Ascomycota</taxon>
        <taxon>Pezizomycotina</taxon>
        <taxon>Dothideomycetes</taxon>
        <taxon>Pleosporomycetidae</taxon>
        <taxon>Pleosporales</taxon>
        <taxon>Torulaceae</taxon>
        <taxon>Dendryphion</taxon>
    </lineage>
</organism>
<dbReference type="AlphaFoldDB" id="A0A9P9IKG8"/>
<comment type="caution">
    <text evidence="2">The sequence shown here is derived from an EMBL/GenBank/DDBJ whole genome shotgun (WGS) entry which is preliminary data.</text>
</comment>
<feature type="chain" id="PRO_5040129418" evidence="1">
    <location>
        <begin position="21"/>
        <end position="136"/>
    </location>
</feature>
<keyword evidence="3" id="KW-1185">Reference proteome</keyword>
<evidence type="ECO:0000256" key="1">
    <source>
        <dbReference type="SAM" id="SignalP"/>
    </source>
</evidence>
<proteinExistence type="predicted"/>
<gene>
    <name evidence="2" type="ORF">B0J11DRAFT_317534</name>
</gene>
<dbReference type="EMBL" id="JAGMWT010000008">
    <property type="protein sequence ID" value="KAH7123632.1"/>
    <property type="molecule type" value="Genomic_DNA"/>
</dbReference>
<dbReference type="OrthoDB" id="3770816at2759"/>